<gene>
    <name evidence="2" type="ORF">Taro_041760</name>
</gene>
<accession>A0A843WML1</accession>
<dbReference type="Proteomes" id="UP000652761">
    <property type="component" value="Unassembled WGS sequence"/>
</dbReference>
<evidence type="ECO:0000313" key="3">
    <source>
        <dbReference type="Proteomes" id="UP000652761"/>
    </source>
</evidence>
<evidence type="ECO:0000313" key="2">
    <source>
        <dbReference type="EMBL" id="MQM08896.1"/>
    </source>
</evidence>
<feature type="chain" id="PRO_5032803538" evidence="1">
    <location>
        <begin position="29"/>
        <end position="76"/>
    </location>
</feature>
<organism evidence="2 3">
    <name type="scientific">Colocasia esculenta</name>
    <name type="common">Wild taro</name>
    <name type="synonym">Arum esculentum</name>
    <dbReference type="NCBI Taxonomy" id="4460"/>
    <lineage>
        <taxon>Eukaryota</taxon>
        <taxon>Viridiplantae</taxon>
        <taxon>Streptophyta</taxon>
        <taxon>Embryophyta</taxon>
        <taxon>Tracheophyta</taxon>
        <taxon>Spermatophyta</taxon>
        <taxon>Magnoliopsida</taxon>
        <taxon>Liliopsida</taxon>
        <taxon>Araceae</taxon>
        <taxon>Aroideae</taxon>
        <taxon>Colocasieae</taxon>
        <taxon>Colocasia</taxon>
    </lineage>
</organism>
<sequence length="76" mass="8624">WAPRNLAILHSSHSLSLSLLAFISSLRSVAKHARLFEVSRVSAVISPEWNPPRRYFLHFGAVPSAIRLAFWLLRVC</sequence>
<comment type="caution">
    <text evidence="2">The sequence shown here is derived from an EMBL/GenBank/DDBJ whole genome shotgun (WGS) entry which is preliminary data.</text>
</comment>
<keyword evidence="1" id="KW-0732">Signal</keyword>
<keyword evidence="3" id="KW-1185">Reference proteome</keyword>
<dbReference type="EMBL" id="NMUH01004234">
    <property type="protein sequence ID" value="MQM08896.1"/>
    <property type="molecule type" value="Genomic_DNA"/>
</dbReference>
<reference evidence="2" key="1">
    <citation type="submission" date="2017-07" db="EMBL/GenBank/DDBJ databases">
        <title>Taro Niue Genome Assembly and Annotation.</title>
        <authorList>
            <person name="Atibalentja N."/>
            <person name="Keating K."/>
            <person name="Fields C.J."/>
        </authorList>
    </citation>
    <scope>NUCLEOTIDE SEQUENCE</scope>
    <source>
        <strain evidence="2">Niue_2</strain>
        <tissue evidence="2">Leaf</tissue>
    </source>
</reference>
<feature type="signal peptide" evidence="1">
    <location>
        <begin position="1"/>
        <end position="28"/>
    </location>
</feature>
<protein>
    <submittedName>
        <fullName evidence="2">Uncharacterized protein</fullName>
    </submittedName>
</protein>
<feature type="non-terminal residue" evidence="2">
    <location>
        <position position="76"/>
    </location>
</feature>
<evidence type="ECO:0000256" key="1">
    <source>
        <dbReference type="SAM" id="SignalP"/>
    </source>
</evidence>
<name>A0A843WML1_COLES</name>
<dbReference type="AlphaFoldDB" id="A0A843WML1"/>
<proteinExistence type="predicted"/>